<dbReference type="EMBL" id="JAFIQS010000025">
    <property type="protein sequence ID" value="KAG5161754.1"/>
    <property type="molecule type" value="Genomic_DNA"/>
</dbReference>
<evidence type="ECO:0000256" key="5">
    <source>
        <dbReference type="PROSITE-ProRule" id="PRU01240"/>
    </source>
</evidence>
<dbReference type="PROSITE" id="PS00138">
    <property type="entry name" value="SUBTILASE_SER"/>
    <property type="match status" value="1"/>
</dbReference>
<dbReference type="Pfam" id="PF05922">
    <property type="entry name" value="Inhibitor_I9"/>
    <property type="match status" value="1"/>
</dbReference>
<dbReference type="GO" id="GO:0005615">
    <property type="term" value="C:extracellular space"/>
    <property type="evidence" value="ECO:0007669"/>
    <property type="project" value="TreeGrafter"/>
</dbReference>
<dbReference type="InterPro" id="IPR036852">
    <property type="entry name" value="Peptidase_S8/S53_dom_sf"/>
</dbReference>
<evidence type="ECO:0000256" key="4">
    <source>
        <dbReference type="ARBA" id="ARBA00022825"/>
    </source>
</evidence>
<keyword evidence="2 5" id="KW-0645">Protease</keyword>
<protein>
    <submittedName>
        <fullName evidence="9">Uncharacterized protein</fullName>
    </submittedName>
</protein>
<dbReference type="PANTHER" id="PTHR43806">
    <property type="entry name" value="PEPTIDASE S8"/>
    <property type="match status" value="1"/>
</dbReference>
<dbReference type="InterPro" id="IPR034193">
    <property type="entry name" value="PCSK9_ProteinaseK-like"/>
</dbReference>
<evidence type="ECO:0000313" key="9">
    <source>
        <dbReference type="EMBL" id="KAG5161754.1"/>
    </source>
</evidence>
<evidence type="ECO:0000256" key="2">
    <source>
        <dbReference type="ARBA" id="ARBA00022670"/>
    </source>
</evidence>
<dbReference type="Pfam" id="PF00082">
    <property type="entry name" value="Peptidase_S8"/>
    <property type="match status" value="1"/>
</dbReference>
<dbReference type="GO" id="GO:0004252">
    <property type="term" value="F:serine-type endopeptidase activity"/>
    <property type="evidence" value="ECO:0007669"/>
    <property type="project" value="UniProtKB-UniRule"/>
</dbReference>
<sequence length="415" mass="45234">MSESQEVPIATDSEANTYIIVLRDGVSTSSFLRSQEEQVNAFSASSVHVFEHVLNGFTGSFSESHIESIKAHSDVKYVEADAKCYAYGHQSDATWNLARLSRIAPLEKVEPKYHYYYDTPAGRGVDIYIVGEQPDTNLFEQIHGIDVSETDTGIDTSHPSFENRASWGITLTGKPNVDTDGHGTHVAGIAMSKQYGVAKEANAIAVKVLENKDSRTTLLVKVLDWILINVKFTKRPSIVNMSIGGDASQALDDSVKKLFDTKISVVAAAGNDNKDAKFVSPARSPFAITVGATTFRDKRYKHSNYGSVVNVFAPGEDIISTWLHGGSTTYTGTSMAAPHVSGLMACLKSLESTRIPSNFWAYVHGGILHDIPDKTPNLLAYNGFYNLGGWPSSAADGDETNETSRSSHDQQYLYS</sequence>
<keyword evidence="4 5" id="KW-0720">Serine protease</keyword>
<feature type="region of interest" description="Disordered" evidence="6">
    <location>
        <begin position="395"/>
        <end position="415"/>
    </location>
</feature>
<feature type="active site" description="Charge relay system" evidence="5">
    <location>
        <position position="182"/>
    </location>
</feature>
<dbReference type="PROSITE" id="PS51892">
    <property type="entry name" value="SUBTILASE"/>
    <property type="match status" value="1"/>
</dbReference>
<dbReference type="Gene3D" id="3.30.70.80">
    <property type="entry name" value="Peptidase S8 propeptide/proteinase inhibitor I9"/>
    <property type="match status" value="1"/>
</dbReference>
<dbReference type="InterPro" id="IPR023828">
    <property type="entry name" value="Peptidase_S8_Ser-AS"/>
</dbReference>
<organism evidence="9">
    <name type="scientific">Psilocybe cubensis</name>
    <name type="common">Psychedelic mushroom</name>
    <name type="synonym">Stropharia cubensis</name>
    <dbReference type="NCBI Taxonomy" id="181762"/>
    <lineage>
        <taxon>Eukaryota</taxon>
        <taxon>Fungi</taxon>
        <taxon>Dikarya</taxon>
        <taxon>Basidiomycota</taxon>
        <taxon>Agaricomycotina</taxon>
        <taxon>Agaricomycetes</taxon>
        <taxon>Agaricomycetidae</taxon>
        <taxon>Agaricales</taxon>
        <taxon>Agaricineae</taxon>
        <taxon>Strophariaceae</taxon>
        <taxon>Psilocybe</taxon>
    </lineage>
</organism>
<comment type="similarity">
    <text evidence="1 5">Belongs to the peptidase S8 family.</text>
</comment>
<dbReference type="SUPFAM" id="SSF54897">
    <property type="entry name" value="Protease propeptides/inhibitors"/>
    <property type="match status" value="1"/>
</dbReference>
<dbReference type="SUPFAM" id="SSF52743">
    <property type="entry name" value="Subtilisin-like"/>
    <property type="match status" value="1"/>
</dbReference>
<proteinExistence type="inferred from homology"/>
<dbReference type="AlphaFoldDB" id="A0A8H7XL31"/>
<name>A0A8H7XL31_PSICU</name>
<dbReference type="GO" id="GO:0006508">
    <property type="term" value="P:proteolysis"/>
    <property type="evidence" value="ECO:0007669"/>
    <property type="project" value="UniProtKB-KW"/>
</dbReference>
<dbReference type="PANTHER" id="PTHR43806:SF11">
    <property type="entry name" value="CEREVISIN-RELATED"/>
    <property type="match status" value="1"/>
</dbReference>
<dbReference type="Gene3D" id="3.40.50.200">
    <property type="entry name" value="Peptidase S8/S53 domain"/>
    <property type="match status" value="1"/>
</dbReference>
<reference evidence="9" key="1">
    <citation type="submission" date="2021-02" db="EMBL/GenBank/DDBJ databases">
        <title>Psilocybe cubensis genome.</title>
        <authorList>
            <person name="Mckernan K.J."/>
            <person name="Crawford S."/>
            <person name="Trippe A."/>
            <person name="Kane L.T."/>
            <person name="Mclaughlin S."/>
        </authorList>
    </citation>
    <scope>NUCLEOTIDE SEQUENCE [LARGE SCALE GENOMIC DNA]</scope>
    <source>
        <strain evidence="9">MGC-MH-2018</strain>
    </source>
</reference>
<feature type="active site" description="Charge relay system" evidence="5">
    <location>
        <position position="334"/>
    </location>
</feature>
<evidence type="ECO:0000259" key="8">
    <source>
        <dbReference type="Pfam" id="PF05922"/>
    </source>
</evidence>
<feature type="active site" description="Charge relay system" evidence="5">
    <location>
        <position position="151"/>
    </location>
</feature>
<dbReference type="InterPro" id="IPR015500">
    <property type="entry name" value="Peptidase_S8_subtilisin-rel"/>
</dbReference>
<evidence type="ECO:0000259" key="7">
    <source>
        <dbReference type="Pfam" id="PF00082"/>
    </source>
</evidence>
<dbReference type="InterPro" id="IPR050131">
    <property type="entry name" value="Peptidase_S8_subtilisin-like"/>
</dbReference>
<dbReference type="InterPro" id="IPR010259">
    <property type="entry name" value="S8pro/Inhibitor_I9"/>
</dbReference>
<dbReference type="PRINTS" id="PR00723">
    <property type="entry name" value="SUBTILISIN"/>
</dbReference>
<accession>A0A8H7XL31</accession>
<evidence type="ECO:0000256" key="6">
    <source>
        <dbReference type="SAM" id="MobiDB-lite"/>
    </source>
</evidence>
<dbReference type="CDD" id="cd04077">
    <property type="entry name" value="Peptidases_S8_PCSK9_ProteinaseK_like"/>
    <property type="match status" value="1"/>
</dbReference>
<dbReference type="InterPro" id="IPR037045">
    <property type="entry name" value="S8pro/Inhibitor_I9_sf"/>
</dbReference>
<keyword evidence="3 5" id="KW-0378">Hydrolase</keyword>
<feature type="domain" description="Inhibitor I9" evidence="8">
    <location>
        <begin position="17"/>
        <end position="84"/>
    </location>
</feature>
<evidence type="ECO:0000256" key="3">
    <source>
        <dbReference type="ARBA" id="ARBA00022801"/>
    </source>
</evidence>
<comment type="caution">
    <text evidence="9">The sequence shown here is derived from an EMBL/GenBank/DDBJ whole genome shotgun (WGS) entry which is preliminary data.</text>
</comment>
<feature type="domain" description="Peptidase S8/S53" evidence="7">
    <location>
        <begin position="144"/>
        <end position="351"/>
    </location>
</feature>
<gene>
    <name evidence="9" type="ORF">JR316_013294</name>
</gene>
<dbReference type="InterPro" id="IPR000209">
    <property type="entry name" value="Peptidase_S8/S53_dom"/>
</dbReference>
<evidence type="ECO:0000256" key="1">
    <source>
        <dbReference type="ARBA" id="ARBA00011073"/>
    </source>
</evidence>